<gene>
    <name evidence="14" type="primary">GLP1_2</name>
    <name evidence="14" type="ORF">CK203_073832</name>
</gene>
<dbReference type="InterPro" id="IPR006045">
    <property type="entry name" value="Cupin_1"/>
</dbReference>
<dbReference type="Pfam" id="PF01812">
    <property type="entry name" value="5-FTHF_cyc-lig"/>
    <property type="match status" value="1"/>
</dbReference>
<feature type="binding site" evidence="11">
    <location>
        <position position="207"/>
    </location>
    <ligand>
        <name>Mn(2+)</name>
        <dbReference type="ChEBI" id="CHEBI:29035"/>
    </ligand>
</feature>
<dbReference type="Gene3D" id="2.60.120.10">
    <property type="entry name" value="Jelly Rolls"/>
    <property type="match status" value="1"/>
</dbReference>
<name>A0A438DJB1_VITVI</name>
<feature type="binding site" evidence="10">
    <location>
        <position position="187"/>
    </location>
    <ligand>
        <name>oxalate</name>
        <dbReference type="ChEBI" id="CHEBI:30623"/>
    </ligand>
</feature>
<keyword evidence="6 10" id="KW-0479">Metal-binding</keyword>
<comment type="caution">
    <text evidence="14">The sequence shown here is derived from an EMBL/GenBank/DDBJ whole genome shotgun (WGS) entry which is preliminary data.</text>
</comment>
<dbReference type="InterPro" id="IPR011051">
    <property type="entry name" value="RmlC_Cupin_sf"/>
</dbReference>
<comment type="similarity">
    <text evidence="3">Belongs to the germin family.</text>
</comment>
<evidence type="ECO:0000256" key="3">
    <source>
        <dbReference type="ARBA" id="ARBA00007456"/>
    </source>
</evidence>
<dbReference type="Gene3D" id="3.40.50.10420">
    <property type="entry name" value="NagB/RpiA/CoA transferase-like"/>
    <property type="match status" value="1"/>
</dbReference>
<proteinExistence type="inferred from homology"/>
<feature type="domain" description="Cupin type-1" evidence="13">
    <location>
        <begin position="152"/>
        <end position="300"/>
    </location>
</feature>
<dbReference type="InterPro" id="IPR014710">
    <property type="entry name" value="RmlC-like_jellyroll"/>
</dbReference>
<evidence type="ECO:0000256" key="9">
    <source>
        <dbReference type="ARBA" id="ARBA00023211"/>
    </source>
</evidence>
<dbReference type="InterPro" id="IPR002698">
    <property type="entry name" value="FTHF_cligase"/>
</dbReference>
<dbReference type="InterPro" id="IPR037171">
    <property type="entry name" value="NagB/RpiA_transferase-like"/>
</dbReference>
<comment type="function">
    <text evidence="1">May play a role in plant defense. Probably has no oxalate oxidase activity even if the active site is conserved.</text>
</comment>
<keyword evidence="8" id="KW-0325">Glycoprotein</keyword>
<evidence type="ECO:0000259" key="13">
    <source>
        <dbReference type="SMART" id="SM00835"/>
    </source>
</evidence>
<dbReference type="SMART" id="SM00835">
    <property type="entry name" value="Cupin_1"/>
    <property type="match status" value="1"/>
</dbReference>
<dbReference type="GO" id="GO:0048046">
    <property type="term" value="C:apoplast"/>
    <property type="evidence" value="ECO:0007669"/>
    <property type="project" value="UniProtKB-SubCell"/>
</dbReference>
<dbReference type="AlphaFoldDB" id="A0A438DJB1"/>
<protein>
    <submittedName>
        <fullName evidence="14">Germin-like protein subfamily T member 1</fullName>
    </submittedName>
</protein>
<feature type="binding site" evidence="10">
    <location>
        <position position="202"/>
    </location>
    <ligand>
        <name>oxalate</name>
        <dbReference type="ChEBI" id="CHEBI:30623"/>
    </ligand>
</feature>
<dbReference type="PRINTS" id="PR00325">
    <property type="entry name" value="GERMIN"/>
</dbReference>
<dbReference type="FunFam" id="2.60.120.10:FF:000005">
    <property type="entry name" value="Germin-like protein subfamily 1 member 8"/>
    <property type="match status" value="1"/>
</dbReference>
<evidence type="ECO:0000256" key="11">
    <source>
        <dbReference type="PIRSR" id="PIRSR601929-2"/>
    </source>
</evidence>
<evidence type="ECO:0000256" key="1">
    <source>
        <dbReference type="ARBA" id="ARBA00003629"/>
    </source>
</evidence>
<dbReference type="InterPro" id="IPR001929">
    <property type="entry name" value="Germin"/>
</dbReference>
<evidence type="ECO:0000256" key="5">
    <source>
        <dbReference type="ARBA" id="ARBA00022525"/>
    </source>
</evidence>
<evidence type="ECO:0000256" key="6">
    <source>
        <dbReference type="ARBA" id="ARBA00022723"/>
    </source>
</evidence>
<keyword evidence="9 10" id="KW-0464">Manganese</keyword>
<dbReference type="Pfam" id="PF00190">
    <property type="entry name" value="Cupin_1"/>
    <property type="match status" value="1"/>
</dbReference>
<dbReference type="Proteomes" id="UP000288805">
    <property type="component" value="Unassembled WGS sequence"/>
</dbReference>
<dbReference type="GO" id="GO:0030145">
    <property type="term" value="F:manganese ion binding"/>
    <property type="evidence" value="ECO:0007669"/>
    <property type="project" value="InterPro"/>
</dbReference>
<organism evidence="14 15">
    <name type="scientific">Vitis vinifera</name>
    <name type="common">Grape</name>
    <dbReference type="NCBI Taxonomy" id="29760"/>
    <lineage>
        <taxon>Eukaryota</taxon>
        <taxon>Viridiplantae</taxon>
        <taxon>Streptophyta</taxon>
        <taxon>Embryophyta</taxon>
        <taxon>Tracheophyta</taxon>
        <taxon>Spermatophyta</taxon>
        <taxon>Magnoliopsida</taxon>
        <taxon>eudicotyledons</taxon>
        <taxon>Gunneridae</taxon>
        <taxon>Pentapetalae</taxon>
        <taxon>rosids</taxon>
        <taxon>Vitales</taxon>
        <taxon>Vitaceae</taxon>
        <taxon>Viteae</taxon>
        <taxon>Vitis</taxon>
    </lineage>
</organism>
<evidence type="ECO:0000256" key="12">
    <source>
        <dbReference type="PIRSR" id="PIRSR601929-3"/>
    </source>
</evidence>
<keyword evidence="4" id="KW-0052">Apoplast</keyword>
<keyword evidence="7 12" id="KW-1015">Disulfide bond</keyword>
<comment type="subcellular location">
    <subcellularLocation>
        <location evidence="2">Secreted</location>
        <location evidence="2">Extracellular space</location>
        <location evidence="2">Apoplast</location>
    </subcellularLocation>
</comment>
<accession>A0A438DJB1</accession>
<evidence type="ECO:0000256" key="8">
    <source>
        <dbReference type="ARBA" id="ARBA00023180"/>
    </source>
</evidence>
<evidence type="ECO:0000256" key="10">
    <source>
        <dbReference type="PIRSR" id="PIRSR601929-1"/>
    </source>
</evidence>
<dbReference type="EMBL" id="QGNW01001602">
    <property type="protein sequence ID" value="RVW35509.1"/>
    <property type="molecule type" value="Genomic_DNA"/>
</dbReference>
<evidence type="ECO:0000313" key="14">
    <source>
        <dbReference type="EMBL" id="RVW35509.1"/>
    </source>
</evidence>
<dbReference type="CDD" id="cd02241">
    <property type="entry name" value="cupin_OxOx"/>
    <property type="match status" value="1"/>
</dbReference>
<dbReference type="InterPro" id="IPR024185">
    <property type="entry name" value="FTHF_cligase-like_sf"/>
</dbReference>
<feature type="binding site" evidence="11">
    <location>
        <position position="200"/>
    </location>
    <ligand>
        <name>Mn(2+)</name>
        <dbReference type="ChEBI" id="CHEBI:29035"/>
    </ligand>
</feature>
<dbReference type="SUPFAM" id="SSF100950">
    <property type="entry name" value="NagB/RpiA/CoA transferase-like"/>
    <property type="match status" value="1"/>
</dbReference>
<evidence type="ECO:0000256" key="4">
    <source>
        <dbReference type="ARBA" id="ARBA00022523"/>
    </source>
</evidence>
<feature type="binding site" evidence="11">
    <location>
        <position position="202"/>
    </location>
    <ligand>
        <name>Mn(2+)</name>
        <dbReference type="ChEBI" id="CHEBI:29035"/>
    </ligand>
</feature>
<reference evidence="14 15" key="1">
    <citation type="journal article" date="2018" name="PLoS Genet.">
        <title>Population sequencing reveals clonal diversity and ancestral inbreeding in the grapevine cultivar Chardonnay.</title>
        <authorList>
            <person name="Roach M.J."/>
            <person name="Johnson D.L."/>
            <person name="Bohlmann J."/>
            <person name="van Vuuren H.J."/>
            <person name="Jones S.J."/>
            <person name="Pretorius I.S."/>
            <person name="Schmidt S.A."/>
            <person name="Borneman A.R."/>
        </authorList>
    </citation>
    <scope>NUCLEOTIDE SEQUENCE [LARGE SCALE GENOMIC DNA]</scope>
    <source>
        <strain evidence="15">cv. Chardonnay</strain>
        <tissue evidence="14">Leaf</tissue>
    </source>
</reference>
<feature type="binding site" evidence="10">
    <location>
        <position position="197"/>
    </location>
    <ligand>
        <name>oxalate</name>
        <dbReference type="ChEBI" id="CHEBI:30623"/>
    </ligand>
</feature>
<evidence type="ECO:0000256" key="7">
    <source>
        <dbReference type="ARBA" id="ARBA00023157"/>
    </source>
</evidence>
<dbReference type="PANTHER" id="PTHR31238">
    <property type="entry name" value="GERMIN-LIKE PROTEIN SUBFAMILY 3 MEMBER 3"/>
    <property type="match status" value="1"/>
</dbReference>
<evidence type="ECO:0000313" key="15">
    <source>
        <dbReference type="Proteomes" id="UP000288805"/>
    </source>
</evidence>
<keyword evidence="5" id="KW-0964">Secreted</keyword>
<feature type="binding site" evidence="10">
    <location>
        <position position="207"/>
    </location>
    <ligand>
        <name>oxalate</name>
        <dbReference type="ChEBI" id="CHEBI:30623"/>
    </ligand>
</feature>
<dbReference type="SUPFAM" id="SSF51182">
    <property type="entry name" value="RmlC-like cupins"/>
    <property type="match status" value="1"/>
</dbReference>
<feature type="binding site" evidence="11">
    <location>
        <position position="246"/>
    </location>
    <ligand>
        <name>Mn(2+)</name>
        <dbReference type="ChEBI" id="CHEBI:29035"/>
    </ligand>
</feature>
<sequence length="308" mass="32790">MLPSSKPTLAFCTEDLVMQATDPVDLLLLPGLAFDKSGRRLGRGGGYYDAFLKNYLELVKERNWKQPLLVALSYSVQIMDEGVIPVTPNDVPVDALVSPAGVIPITTAAQERSADSDPLQDFCVADLNATVIVNGFPCKPASAVTSDDFFFDGLSKEGSTANIFGSSVTRGNVLSFPGVNTLGISMNRVDIAPGGMNAPHWHPRSSESGVVIQGRVLVGFMTTGNVFYSKNLTVGQMFVIPIGLVHFQQNIGEEKALLFTAFNSQNPGSVVASVNLFGSTPSIPNDVLTKAFQVDANVVNGIKSKFGS</sequence>
<evidence type="ECO:0000256" key="2">
    <source>
        <dbReference type="ARBA" id="ARBA00004271"/>
    </source>
</evidence>
<feature type="disulfide bond" evidence="12">
    <location>
        <begin position="123"/>
        <end position="138"/>
    </location>
</feature>